<feature type="transmembrane region" description="Helical" evidence="6">
    <location>
        <begin position="332"/>
        <end position="357"/>
    </location>
</feature>
<dbReference type="SUPFAM" id="SSF81324">
    <property type="entry name" value="Voltage-gated potassium channels"/>
    <property type="match status" value="1"/>
</dbReference>
<evidence type="ECO:0000256" key="6">
    <source>
        <dbReference type="SAM" id="Phobius"/>
    </source>
</evidence>
<dbReference type="PANTHER" id="PTHR10037:SF62">
    <property type="entry name" value="SODIUM CHANNEL PROTEIN 60E"/>
    <property type="match status" value="1"/>
</dbReference>
<dbReference type="SUPFAM" id="SSF47473">
    <property type="entry name" value="EF-hand"/>
    <property type="match status" value="1"/>
</dbReference>
<evidence type="ECO:0000256" key="4">
    <source>
        <dbReference type="ARBA" id="ARBA00022989"/>
    </source>
</evidence>
<dbReference type="EMBL" id="CAJNDS010000813">
    <property type="protein sequence ID" value="CAE7235679.1"/>
    <property type="molecule type" value="Genomic_DNA"/>
</dbReference>
<evidence type="ECO:0000256" key="5">
    <source>
        <dbReference type="ARBA" id="ARBA00023136"/>
    </source>
</evidence>
<keyword evidence="3" id="KW-0106">Calcium</keyword>
<keyword evidence="9" id="KW-1185">Reference proteome</keyword>
<dbReference type="PROSITE" id="PS50222">
    <property type="entry name" value="EF_HAND_2"/>
    <property type="match status" value="2"/>
</dbReference>
<feature type="transmembrane region" description="Helical" evidence="6">
    <location>
        <begin position="130"/>
        <end position="147"/>
    </location>
</feature>
<dbReference type="GO" id="GO:0001518">
    <property type="term" value="C:voltage-gated sodium channel complex"/>
    <property type="evidence" value="ECO:0007669"/>
    <property type="project" value="TreeGrafter"/>
</dbReference>
<gene>
    <name evidence="8" type="primary">CAC</name>
    <name evidence="8" type="ORF">SNAT2548_LOCUS10084</name>
</gene>
<dbReference type="SMART" id="SM00054">
    <property type="entry name" value="EFh"/>
    <property type="match status" value="1"/>
</dbReference>
<dbReference type="PANTHER" id="PTHR10037">
    <property type="entry name" value="VOLTAGE-GATED CATION CHANNEL CALCIUM AND SODIUM"/>
    <property type="match status" value="1"/>
</dbReference>
<dbReference type="InterPro" id="IPR011992">
    <property type="entry name" value="EF-hand-dom_pair"/>
</dbReference>
<dbReference type="Proteomes" id="UP000604046">
    <property type="component" value="Unassembled WGS sequence"/>
</dbReference>
<dbReference type="GO" id="GO:0005248">
    <property type="term" value="F:voltage-gated sodium channel activity"/>
    <property type="evidence" value="ECO:0007669"/>
    <property type="project" value="TreeGrafter"/>
</dbReference>
<evidence type="ECO:0000259" key="7">
    <source>
        <dbReference type="PROSITE" id="PS50222"/>
    </source>
</evidence>
<proteinExistence type="predicted"/>
<dbReference type="InterPro" id="IPR005821">
    <property type="entry name" value="Ion_trans_dom"/>
</dbReference>
<dbReference type="InterPro" id="IPR027359">
    <property type="entry name" value="Volt_channel_dom_sf"/>
</dbReference>
<sequence length="450" mass="50500">MATIATLAPPANGREHRLSGRLSAIGAALDGAVDALTMTPGSHNTGRVPTFPDFALPGAQTASELAELRARAEAARATQSGGMSAHRRRISSVASSLEGLLPDNEASAIDWELRSEEKALEKLPWTRGRAFSFIVSSIIFLNTVWLGLETDFYDERNYVDQVDPWRIVNYSFVGFFVVELVIRIYSRSWWPFIADNWNKFDFGLVLLSLLDTFLLEQISDSAGSLSSLRVLRVLRVARVLRLLRFFKPLWLLVIGAVDAMRALLWAWVLISILIYIFAILLTRTVGFAHQGATDDVDKYFGNLLYSCFTLFQVMTLEGWPDVARAATNVEPWVWIVFIAFLLITTFSIMNMIVSVIVDSTLEAALDQKLQAMRDQEYQTSMAAVKVDEVFRRADGNGDGHITKEELMQALLKPDVRLYLREVGIDITNAEFIFDVIDYDGSGELEYKETT</sequence>
<feature type="transmembrane region" description="Helical" evidence="6">
    <location>
        <begin position="239"/>
        <end position="257"/>
    </location>
</feature>
<dbReference type="Pfam" id="PF13499">
    <property type="entry name" value="EF-hand_7"/>
    <property type="match status" value="1"/>
</dbReference>
<feature type="domain" description="EF-hand" evidence="7">
    <location>
        <begin position="381"/>
        <end position="416"/>
    </location>
</feature>
<dbReference type="Pfam" id="PF00520">
    <property type="entry name" value="Ion_trans"/>
    <property type="match status" value="1"/>
</dbReference>
<keyword evidence="5 6" id="KW-0472">Membrane</keyword>
<dbReference type="OrthoDB" id="431647at2759"/>
<keyword evidence="4 6" id="KW-1133">Transmembrane helix</keyword>
<evidence type="ECO:0000256" key="2">
    <source>
        <dbReference type="ARBA" id="ARBA00022692"/>
    </source>
</evidence>
<dbReference type="AlphaFoldDB" id="A0A812L4F7"/>
<dbReference type="InterPro" id="IPR043203">
    <property type="entry name" value="VGCC_Ca_Na"/>
</dbReference>
<dbReference type="GO" id="GO:0005509">
    <property type="term" value="F:calcium ion binding"/>
    <property type="evidence" value="ECO:0007669"/>
    <property type="project" value="InterPro"/>
</dbReference>
<name>A0A812L4F7_9DINO</name>
<feature type="transmembrane region" description="Helical" evidence="6">
    <location>
        <begin position="263"/>
        <end position="282"/>
    </location>
</feature>
<keyword evidence="2 6" id="KW-0812">Transmembrane</keyword>
<dbReference type="InterPro" id="IPR018247">
    <property type="entry name" value="EF_Hand_1_Ca_BS"/>
</dbReference>
<organism evidence="8 9">
    <name type="scientific">Symbiodinium natans</name>
    <dbReference type="NCBI Taxonomy" id="878477"/>
    <lineage>
        <taxon>Eukaryota</taxon>
        <taxon>Sar</taxon>
        <taxon>Alveolata</taxon>
        <taxon>Dinophyceae</taxon>
        <taxon>Suessiales</taxon>
        <taxon>Symbiodiniaceae</taxon>
        <taxon>Symbiodinium</taxon>
    </lineage>
</organism>
<dbReference type="Gene3D" id="1.10.287.70">
    <property type="match status" value="1"/>
</dbReference>
<dbReference type="PROSITE" id="PS00018">
    <property type="entry name" value="EF_HAND_1"/>
    <property type="match status" value="1"/>
</dbReference>
<protein>
    <submittedName>
        <fullName evidence="8">CAC protein</fullName>
    </submittedName>
</protein>
<comment type="subcellular location">
    <subcellularLocation>
        <location evidence="1">Membrane</location>
        <topology evidence="1">Multi-pass membrane protein</topology>
    </subcellularLocation>
</comment>
<dbReference type="Gene3D" id="1.20.120.350">
    <property type="entry name" value="Voltage-gated potassium channels. Chain C"/>
    <property type="match status" value="1"/>
</dbReference>
<dbReference type="CDD" id="cd00051">
    <property type="entry name" value="EFh"/>
    <property type="match status" value="1"/>
</dbReference>
<feature type="transmembrane region" description="Helical" evidence="6">
    <location>
        <begin position="167"/>
        <end position="185"/>
    </location>
</feature>
<dbReference type="Gene3D" id="1.10.238.10">
    <property type="entry name" value="EF-hand"/>
    <property type="match status" value="1"/>
</dbReference>
<evidence type="ECO:0000313" key="8">
    <source>
        <dbReference type="EMBL" id="CAE7235679.1"/>
    </source>
</evidence>
<dbReference type="InterPro" id="IPR002048">
    <property type="entry name" value="EF_hand_dom"/>
</dbReference>
<evidence type="ECO:0000256" key="1">
    <source>
        <dbReference type="ARBA" id="ARBA00004141"/>
    </source>
</evidence>
<evidence type="ECO:0000313" key="9">
    <source>
        <dbReference type="Proteomes" id="UP000604046"/>
    </source>
</evidence>
<feature type="transmembrane region" description="Helical" evidence="6">
    <location>
        <begin position="303"/>
        <end position="320"/>
    </location>
</feature>
<comment type="caution">
    <text evidence="8">The sequence shown here is derived from an EMBL/GenBank/DDBJ whole genome shotgun (WGS) entry which is preliminary data.</text>
</comment>
<reference evidence="8" key="1">
    <citation type="submission" date="2021-02" db="EMBL/GenBank/DDBJ databases">
        <authorList>
            <person name="Dougan E. K."/>
            <person name="Rhodes N."/>
            <person name="Thang M."/>
            <person name="Chan C."/>
        </authorList>
    </citation>
    <scope>NUCLEOTIDE SEQUENCE</scope>
</reference>
<evidence type="ECO:0000256" key="3">
    <source>
        <dbReference type="ARBA" id="ARBA00022837"/>
    </source>
</evidence>
<accession>A0A812L4F7</accession>
<feature type="domain" description="EF-hand" evidence="7">
    <location>
        <begin position="424"/>
        <end position="450"/>
    </location>
</feature>